<dbReference type="Proteomes" id="UP001610444">
    <property type="component" value="Unassembled WGS sequence"/>
</dbReference>
<proteinExistence type="predicted"/>
<comment type="caution">
    <text evidence="1">The sequence shown here is derived from an EMBL/GenBank/DDBJ whole genome shotgun (WGS) entry which is preliminary data.</text>
</comment>
<evidence type="ECO:0000313" key="1">
    <source>
        <dbReference type="EMBL" id="KAL2845988.1"/>
    </source>
</evidence>
<reference evidence="1 2" key="1">
    <citation type="submission" date="2024-07" db="EMBL/GenBank/DDBJ databases">
        <title>Section-level genome sequencing and comparative genomics of Aspergillus sections Usti and Cavernicolus.</title>
        <authorList>
            <consortium name="Lawrence Berkeley National Laboratory"/>
            <person name="Nybo J.L."/>
            <person name="Vesth T.C."/>
            <person name="Theobald S."/>
            <person name="Frisvad J.C."/>
            <person name="Larsen T.O."/>
            <person name="Kjaerboelling I."/>
            <person name="Rothschild-Mancinelli K."/>
            <person name="Lyhne E.K."/>
            <person name="Kogle M.E."/>
            <person name="Barry K."/>
            <person name="Clum A."/>
            <person name="Na H."/>
            <person name="Ledsgaard L."/>
            <person name="Lin J."/>
            <person name="Lipzen A."/>
            <person name="Kuo A."/>
            <person name="Riley R."/>
            <person name="Mondo S."/>
            <person name="LaButti K."/>
            <person name="Haridas S."/>
            <person name="Pangalinan J."/>
            <person name="Salamov A.A."/>
            <person name="Simmons B.A."/>
            <person name="Magnuson J.K."/>
            <person name="Chen J."/>
            <person name="Drula E."/>
            <person name="Henrissat B."/>
            <person name="Wiebenga A."/>
            <person name="Lubbers R.J."/>
            <person name="Gomes A.C."/>
            <person name="Macurrencykelacurrency M.R."/>
            <person name="Stajich J."/>
            <person name="Grigoriev I.V."/>
            <person name="Mortensen U.H."/>
            <person name="De vries R.P."/>
            <person name="Baker S.E."/>
            <person name="Andersen M.R."/>
        </authorList>
    </citation>
    <scope>NUCLEOTIDE SEQUENCE [LARGE SCALE GENOMIC DNA]</scope>
    <source>
        <strain evidence="1 2">CBS 756.74</strain>
    </source>
</reference>
<dbReference type="EMBL" id="JBFXLR010000034">
    <property type="protein sequence ID" value="KAL2845988.1"/>
    <property type="molecule type" value="Genomic_DNA"/>
</dbReference>
<dbReference type="GeneID" id="98155985"/>
<protein>
    <submittedName>
        <fullName evidence="1">Uncharacterized protein</fullName>
    </submittedName>
</protein>
<sequence>MIYLLCQATSFFLCPSEFLICVSGAVSSPLYLLSLVCYIVGKTEPGVCKYLPDSMTFT</sequence>
<evidence type="ECO:0000313" key="2">
    <source>
        <dbReference type="Proteomes" id="UP001610444"/>
    </source>
</evidence>
<name>A0ABR4K0X5_9EURO</name>
<dbReference type="RefSeq" id="XP_070896918.1">
    <property type="nucleotide sequence ID" value="XM_071040821.1"/>
</dbReference>
<organism evidence="1 2">
    <name type="scientific">Aspergillus pseudodeflectus</name>
    <dbReference type="NCBI Taxonomy" id="176178"/>
    <lineage>
        <taxon>Eukaryota</taxon>
        <taxon>Fungi</taxon>
        <taxon>Dikarya</taxon>
        <taxon>Ascomycota</taxon>
        <taxon>Pezizomycotina</taxon>
        <taxon>Eurotiomycetes</taxon>
        <taxon>Eurotiomycetidae</taxon>
        <taxon>Eurotiales</taxon>
        <taxon>Aspergillaceae</taxon>
        <taxon>Aspergillus</taxon>
        <taxon>Aspergillus subgen. Nidulantes</taxon>
    </lineage>
</organism>
<gene>
    <name evidence="1" type="ORF">BJX68DRAFT_241333</name>
</gene>
<keyword evidence="2" id="KW-1185">Reference proteome</keyword>
<accession>A0ABR4K0X5</accession>